<evidence type="ECO:0000256" key="5">
    <source>
        <dbReference type="SAM" id="Phobius"/>
    </source>
</evidence>
<protein>
    <submittedName>
        <fullName evidence="6">ABC transporter permease</fullName>
    </submittedName>
</protein>
<feature type="transmembrane region" description="Helical" evidence="5">
    <location>
        <begin position="142"/>
        <end position="159"/>
    </location>
</feature>
<feature type="transmembrane region" description="Helical" evidence="5">
    <location>
        <begin position="232"/>
        <end position="250"/>
    </location>
</feature>
<evidence type="ECO:0000256" key="1">
    <source>
        <dbReference type="ARBA" id="ARBA00004141"/>
    </source>
</evidence>
<keyword evidence="7" id="KW-1185">Reference proteome</keyword>
<evidence type="ECO:0000256" key="2">
    <source>
        <dbReference type="ARBA" id="ARBA00022692"/>
    </source>
</evidence>
<feature type="transmembrane region" description="Helical" evidence="5">
    <location>
        <begin position="61"/>
        <end position="81"/>
    </location>
</feature>
<evidence type="ECO:0000313" key="6">
    <source>
        <dbReference type="EMBL" id="RRQ05605.1"/>
    </source>
</evidence>
<comment type="caution">
    <text evidence="6">The sequence shown here is derived from an EMBL/GenBank/DDBJ whole genome shotgun (WGS) entry which is preliminary data.</text>
</comment>
<keyword evidence="3 5" id="KW-1133">Transmembrane helix</keyword>
<evidence type="ECO:0000313" key="7">
    <source>
        <dbReference type="Proteomes" id="UP000278422"/>
    </source>
</evidence>
<dbReference type="Proteomes" id="UP000278422">
    <property type="component" value="Unassembled WGS sequence"/>
</dbReference>
<evidence type="ECO:0000256" key="4">
    <source>
        <dbReference type="ARBA" id="ARBA00023136"/>
    </source>
</evidence>
<comment type="subcellular location">
    <subcellularLocation>
        <location evidence="1">Membrane</location>
        <topology evidence="1">Multi-pass membrane protein</topology>
    </subcellularLocation>
</comment>
<dbReference type="Pfam" id="PF02361">
    <property type="entry name" value="CbiQ"/>
    <property type="match status" value="1"/>
</dbReference>
<dbReference type="RefSeq" id="WP_125174311.1">
    <property type="nucleotide sequence ID" value="NZ_JBHYBM010000059.1"/>
</dbReference>
<sequence length="251" mass="25818">MSLAPVGSGAGGPRVHPYTPVTVAACLIVLVLAVGSPVMCAVIAGGVAAWGLLRGPRQRRAVVAAAVVSVPAAVGFALMYVPFGADVVARVAPAVLGGVPVTSDGAATAGRLALRVAAVVVTGLVLAAEVDLDRLMRALQPSVPAPVVYVVGSVVRLLPMARDRWRTIRNIQAARGVPVRSWRSRIDSVLPLVVGLVDDAAQRSRPLQRTGVGTPGPRTVLRPVPNPVGQRVVRWGVIVATVLAVVVTLIP</sequence>
<keyword evidence="2 5" id="KW-0812">Transmembrane</keyword>
<dbReference type="GO" id="GO:0005886">
    <property type="term" value="C:plasma membrane"/>
    <property type="evidence" value="ECO:0007669"/>
    <property type="project" value="UniProtKB-ARBA"/>
</dbReference>
<name>A0A3R8QJ81_9CORY</name>
<gene>
    <name evidence="6" type="ORF">CXF42_00260</name>
</gene>
<organism evidence="6 7">
    <name type="scientific">Corynebacterium bovis</name>
    <dbReference type="NCBI Taxonomy" id="36808"/>
    <lineage>
        <taxon>Bacteria</taxon>
        <taxon>Bacillati</taxon>
        <taxon>Actinomycetota</taxon>
        <taxon>Actinomycetes</taxon>
        <taxon>Mycobacteriales</taxon>
        <taxon>Corynebacteriaceae</taxon>
        <taxon>Corynebacterium</taxon>
    </lineage>
</organism>
<dbReference type="InterPro" id="IPR003339">
    <property type="entry name" value="ABC/ECF_trnsptr_transmembrane"/>
</dbReference>
<keyword evidence="4 5" id="KW-0472">Membrane</keyword>
<dbReference type="AlphaFoldDB" id="A0A3R8QJ81"/>
<dbReference type="CDD" id="cd16914">
    <property type="entry name" value="EcfT"/>
    <property type="match status" value="1"/>
</dbReference>
<evidence type="ECO:0000256" key="3">
    <source>
        <dbReference type="ARBA" id="ARBA00022989"/>
    </source>
</evidence>
<dbReference type="EMBL" id="PQNQ01000001">
    <property type="protein sequence ID" value="RRQ05605.1"/>
    <property type="molecule type" value="Genomic_DNA"/>
</dbReference>
<proteinExistence type="predicted"/>
<accession>A0A3R8QJ81</accession>
<feature type="transmembrane region" description="Helical" evidence="5">
    <location>
        <begin position="20"/>
        <end position="49"/>
    </location>
</feature>
<reference evidence="6 7" key="1">
    <citation type="submission" date="2018-01" db="EMBL/GenBank/DDBJ databases">
        <title>Twenty Corynebacterium bovis Genomes.</title>
        <authorList>
            <person name="Gulvik C.A."/>
        </authorList>
    </citation>
    <scope>NUCLEOTIDE SEQUENCE [LARGE SCALE GENOMIC DNA]</scope>
    <source>
        <strain evidence="6 7">16-2004</strain>
    </source>
</reference>